<gene>
    <name evidence="1" type="ORF">FIV46_05995</name>
</gene>
<keyword evidence="2" id="KW-1185">Reference proteome</keyword>
<sequence>MKEFAGPMGSIDPASGISPSGPLFPITSGGGSDRYQLGLLLKVFLLEAASFFFSSAREPGLTPFVISEKQRIVYKTRTLTLLVRVGIV</sequence>
<organism evidence="1 2">
    <name type="scientific">Emcibacter nanhaiensis</name>
    <dbReference type="NCBI Taxonomy" id="1505037"/>
    <lineage>
        <taxon>Bacteria</taxon>
        <taxon>Pseudomonadati</taxon>
        <taxon>Pseudomonadota</taxon>
        <taxon>Alphaproteobacteria</taxon>
        <taxon>Emcibacterales</taxon>
        <taxon>Emcibacteraceae</taxon>
        <taxon>Emcibacter</taxon>
    </lineage>
</organism>
<evidence type="ECO:0000313" key="2">
    <source>
        <dbReference type="Proteomes" id="UP000319148"/>
    </source>
</evidence>
<dbReference type="EMBL" id="VFIY01000005">
    <property type="protein sequence ID" value="TPD61757.1"/>
    <property type="molecule type" value="Genomic_DNA"/>
</dbReference>
<comment type="caution">
    <text evidence="1">The sequence shown here is derived from an EMBL/GenBank/DDBJ whole genome shotgun (WGS) entry which is preliminary data.</text>
</comment>
<dbReference type="Proteomes" id="UP000319148">
    <property type="component" value="Unassembled WGS sequence"/>
</dbReference>
<proteinExistence type="predicted"/>
<name>A0A501PNR1_9PROT</name>
<evidence type="ECO:0000313" key="1">
    <source>
        <dbReference type="EMBL" id="TPD61757.1"/>
    </source>
</evidence>
<dbReference type="AlphaFoldDB" id="A0A501PNR1"/>
<protein>
    <submittedName>
        <fullName evidence="1">Uncharacterized protein</fullName>
    </submittedName>
</protein>
<reference evidence="2" key="1">
    <citation type="submission" date="2019-06" db="EMBL/GenBank/DDBJ databases">
        <title>The complete genome of Emcibacter congregatus ZYLT.</title>
        <authorList>
            <person name="Zhao Z."/>
        </authorList>
    </citation>
    <scope>NUCLEOTIDE SEQUENCE [LARGE SCALE GENOMIC DNA]</scope>
    <source>
        <strain evidence="2">MCCC 1A06723</strain>
    </source>
</reference>
<accession>A0A501PNR1</accession>
<dbReference type="RefSeq" id="WP_139939451.1">
    <property type="nucleotide sequence ID" value="NZ_JBHSYP010000003.1"/>
</dbReference>